<dbReference type="Gene3D" id="1.20.1500.10">
    <property type="entry name" value="YheA/YmcA-like"/>
    <property type="match status" value="1"/>
</dbReference>
<evidence type="ECO:0000313" key="3">
    <source>
        <dbReference type="EMBL" id="NEY18906.1"/>
    </source>
</evidence>
<dbReference type="RefSeq" id="WP_025727575.1">
    <property type="nucleotide sequence ID" value="NZ_JAAIWK010000002.1"/>
</dbReference>
<dbReference type="SUPFAM" id="SSF158622">
    <property type="entry name" value="YheA/YmcA-like"/>
    <property type="match status" value="1"/>
</dbReference>
<keyword evidence="5" id="KW-1185">Reference proteome</keyword>
<dbReference type="Proteomes" id="UP000030588">
    <property type="component" value="Unassembled WGS sequence"/>
</dbReference>
<name>A0A0A6XWR4_9BACI</name>
<reference evidence="3 5" key="3">
    <citation type="submission" date="2020-03" db="EMBL/GenBank/DDBJ databases">
        <title>Bacillus aquiflavi sp. nov., isolated from yellow water of strong flavor Chinese baijiu in Yibin region of China.</title>
        <authorList>
            <person name="Xie J."/>
        </authorList>
    </citation>
    <scope>NUCLEOTIDE SEQUENCE [LARGE SCALE GENOMIC DNA]</scope>
    <source>
        <strain evidence="3 5">Gsoil 114</strain>
    </source>
</reference>
<evidence type="ECO:0000313" key="2">
    <source>
        <dbReference type="EMBL" id="KHD84577.1"/>
    </source>
</evidence>
<proteinExistence type="inferred from homology"/>
<dbReference type="Proteomes" id="UP000476934">
    <property type="component" value="Unassembled WGS sequence"/>
</dbReference>
<comment type="caution">
    <text evidence="2">The sequence shown here is derived from an EMBL/GenBank/DDBJ whole genome shotgun (WGS) entry which is preliminary data.</text>
</comment>
<gene>
    <name evidence="3" type="ORF">G4D61_02840</name>
    <name evidence="2" type="ORF">NG54_14625</name>
</gene>
<dbReference type="STRING" id="363870.NG54_14625"/>
<dbReference type="InterPro" id="IPR023378">
    <property type="entry name" value="YheA/YmcA-like_dom_sf"/>
</dbReference>
<evidence type="ECO:0000313" key="5">
    <source>
        <dbReference type="Proteomes" id="UP000476934"/>
    </source>
</evidence>
<dbReference type="OrthoDB" id="9811402at2"/>
<dbReference type="Pfam" id="PF06133">
    <property type="entry name" value="Com_YlbF"/>
    <property type="match status" value="1"/>
</dbReference>
<evidence type="ECO:0000313" key="4">
    <source>
        <dbReference type="Proteomes" id="UP000030588"/>
    </source>
</evidence>
<sequence>MANSLIDYAQELEKALRNSEDYKALTTSYQTVLQNNEAKSLFEQFRDLQLQLQQKQMTGQQITEEEAKKAQETALLVQQNPYIVQLMTAEQRMSDTINQLNKIILKPLDDLYGMVDK</sequence>
<dbReference type="InterPro" id="IPR010368">
    <property type="entry name" value="Com_YlbF"/>
</dbReference>
<accession>A0A0A6XWR4</accession>
<reference evidence="2 4" key="1">
    <citation type="submission" date="2014-10" db="EMBL/GenBank/DDBJ databases">
        <title>Draft genome of phytase producing Bacillus ginsengihumi strain M2.11.</title>
        <authorList>
            <person name="Toymentseva A."/>
            <person name="Boulygina E.A."/>
            <person name="Kazakov S.V."/>
            <person name="Kayumov I."/>
            <person name="Suleimanova A.D."/>
            <person name="Mardanova A.M."/>
            <person name="Maria S.N."/>
            <person name="Sergey M.Y."/>
            <person name="Sharipova M.R."/>
        </authorList>
    </citation>
    <scope>NUCLEOTIDE SEQUENCE [LARGE SCALE GENOMIC DNA]</scope>
    <source>
        <strain evidence="2 4">M2.11</strain>
    </source>
</reference>
<dbReference type="HAMAP" id="MF_01526">
    <property type="entry name" value="UPF0342"/>
    <property type="match status" value="1"/>
</dbReference>
<dbReference type="EMBL" id="JAAIWK010000002">
    <property type="protein sequence ID" value="NEY18906.1"/>
    <property type="molecule type" value="Genomic_DNA"/>
</dbReference>
<dbReference type="AlphaFoldDB" id="A0A0A6XWR4"/>
<protein>
    <recommendedName>
        <fullName evidence="1">UPF0342 protein G4D61_02840</fullName>
    </recommendedName>
</protein>
<organism evidence="2 4">
    <name type="scientific">Heyndrickxia ginsengihumi</name>
    <dbReference type="NCBI Taxonomy" id="363870"/>
    <lineage>
        <taxon>Bacteria</taxon>
        <taxon>Bacillati</taxon>
        <taxon>Bacillota</taxon>
        <taxon>Bacilli</taxon>
        <taxon>Bacillales</taxon>
        <taxon>Bacillaceae</taxon>
        <taxon>Heyndrickxia</taxon>
    </lineage>
</organism>
<dbReference type="EMBL" id="JRUN01000051">
    <property type="protein sequence ID" value="KHD84577.1"/>
    <property type="molecule type" value="Genomic_DNA"/>
</dbReference>
<comment type="similarity">
    <text evidence="1">Belongs to the UPF0342 family.</text>
</comment>
<reference evidence="3 5" key="2">
    <citation type="submission" date="2020-02" db="EMBL/GenBank/DDBJ databases">
        <authorList>
            <person name="Feng H."/>
        </authorList>
    </citation>
    <scope>NUCLEOTIDE SEQUENCE [LARGE SCALE GENOMIC DNA]</scope>
    <source>
        <strain evidence="3 5">Gsoil 114</strain>
    </source>
</reference>
<evidence type="ECO:0000256" key="1">
    <source>
        <dbReference type="HAMAP-Rule" id="MF_01526"/>
    </source>
</evidence>